<evidence type="ECO:0000256" key="4">
    <source>
        <dbReference type="ARBA" id="ARBA00022605"/>
    </source>
</evidence>
<evidence type="ECO:0000256" key="7">
    <source>
        <dbReference type="ARBA" id="ARBA00023002"/>
    </source>
</evidence>
<dbReference type="Pfam" id="PF05173">
    <property type="entry name" value="DapB_C"/>
    <property type="match status" value="1"/>
</dbReference>
<dbReference type="GO" id="GO:0016726">
    <property type="term" value="F:oxidoreductase activity, acting on CH or CH2 groups, NAD or NADP as acceptor"/>
    <property type="evidence" value="ECO:0007669"/>
    <property type="project" value="UniProtKB-UniRule"/>
</dbReference>
<organism evidence="17 18">
    <name type="scientific">Aquisalimonas asiatica</name>
    <dbReference type="NCBI Taxonomy" id="406100"/>
    <lineage>
        <taxon>Bacteria</taxon>
        <taxon>Pseudomonadati</taxon>
        <taxon>Pseudomonadota</taxon>
        <taxon>Gammaproteobacteria</taxon>
        <taxon>Chromatiales</taxon>
        <taxon>Ectothiorhodospiraceae</taxon>
        <taxon>Aquisalimonas</taxon>
    </lineage>
</organism>
<name>A0A1H8QLL5_9GAMM</name>
<comment type="catalytic activity">
    <reaction evidence="13 14">
        <text>(S)-2,3,4,5-tetrahydrodipicolinate + NAD(+) + H2O = (2S,4S)-4-hydroxy-2,3,4,5-tetrahydrodipicolinate + NADH + H(+)</text>
        <dbReference type="Rhea" id="RHEA:35323"/>
        <dbReference type="ChEBI" id="CHEBI:15377"/>
        <dbReference type="ChEBI" id="CHEBI:15378"/>
        <dbReference type="ChEBI" id="CHEBI:16845"/>
        <dbReference type="ChEBI" id="CHEBI:57540"/>
        <dbReference type="ChEBI" id="CHEBI:57945"/>
        <dbReference type="ChEBI" id="CHEBI:67139"/>
        <dbReference type="EC" id="1.17.1.8"/>
    </reaction>
</comment>
<evidence type="ECO:0000256" key="9">
    <source>
        <dbReference type="ARBA" id="ARBA00023154"/>
    </source>
</evidence>
<dbReference type="GO" id="GO:0008839">
    <property type="term" value="F:4-hydroxy-tetrahydrodipicolinate reductase"/>
    <property type="evidence" value="ECO:0007669"/>
    <property type="project" value="UniProtKB-UniRule"/>
</dbReference>
<keyword evidence="8 14" id="KW-0520">NAD</keyword>
<comment type="catalytic activity">
    <reaction evidence="12 14">
        <text>(S)-2,3,4,5-tetrahydrodipicolinate + NADP(+) + H2O = (2S,4S)-4-hydroxy-2,3,4,5-tetrahydrodipicolinate + NADPH + H(+)</text>
        <dbReference type="Rhea" id="RHEA:35331"/>
        <dbReference type="ChEBI" id="CHEBI:15377"/>
        <dbReference type="ChEBI" id="CHEBI:15378"/>
        <dbReference type="ChEBI" id="CHEBI:16845"/>
        <dbReference type="ChEBI" id="CHEBI:57783"/>
        <dbReference type="ChEBI" id="CHEBI:58349"/>
        <dbReference type="ChEBI" id="CHEBI:67139"/>
        <dbReference type="EC" id="1.17.1.8"/>
    </reaction>
</comment>
<accession>A0A1H8QLL5</accession>
<dbReference type="STRING" id="406100.SAMN04488052_101651"/>
<dbReference type="RefSeq" id="WP_091639864.1">
    <property type="nucleotide sequence ID" value="NZ_FOEG01000001.1"/>
</dbReference>
<dbReference type="InterPro" id="IPR022664">
    <property type="entry name" value="DapB_N_CS"/>
</dbReference>
<dbReference type="FunFam" id="3.40.50.720:FF:000048">
    <property type="entry name" value="4-hydroxy-tetrahydrodipicolinate reductase"/>
    <property type="match status" value="1"/>
</dbReference>
<proteinExistence type="inferred from homology"/>
<keyword evidence="18" id="KW-1185">Reference proteome</keyword>
<dbReference type="PROSITE" id="PS01298">
    <property type="entry name" value="DAPB"/>
    <property type="match status" value="1"/>
</dbReference>
<feature type="binding site" evidence="14">
    <location>
        <begin position="99"/>
        <end position="101"/>
    </location>
    <ligand>
        <name>NAD(+)</name>
        <dbReference type="ChEBI" id="CHEBI:57540"/>
    </ligand>
</feature>
<evidence type="ECO:0000256" key="1">
    <source>
        <dbReference type="ARBA" id="ARBA00004496"/>
    </source>
</evidence>
<keyword evidence="4 14" id="KW-0028">Amino-acid biosynthesis</keyword>
<feature type="active site" description="Proton donor" evidence="14">
    <location>
        <position position="160"/>
    </location>
</feature>
<dbReference type="Proteomes" id="UP000199657">
    <property type="component" value="Unassembled WGS sequence"/>
</dbReference>
<dbReference type="AlphaFoldDB" id="A0A1H8QLL5"/>
<dbReference type="EC" id="1.17.1.8" evidence="11 14"/>
<dbReference type="OrthoDB" id="9790352at2"/>
<keyword evidence="7 14" id="KW-0560">Oxidoreductase</keyword>
<dbReference type="GO" id="GO:0051287">
    <property type="term" value="F:NAD binding"/>
    <property type="evidence" value="ECO:0007669"/>
    <property type="project" value="UniProtKB-UniRule"/>
</dbReference>
<dbReference type="Pfam" id="PF01113">
    <property type="entry name" value="DapB_N"/>
    <property type="match status" value="1"/>
</dbReference>
<keyword evidence="3 14" id="KW-0963">Cytoplasm</keyword>
<evidence type="ECO:0000256" key="11">
    <source>
        <dbReference type="ARBA" id="ARBA00038983"/>
    </source>
</evidence>
<dbReference type="NCBIfam" id="TIGR00036">
    <property type="entry name" value="dapB"/>
    <property type="match status" value="1"/>
</dbReference>
<sequence length="270" mass="28437">MAIRIGICGAGGRMGRNLIAATREQEELVLAAALERPGSSLIGVDAGELAGEGAIGVTVTDDLPAVLPQLDVVIDFTLPDATVANVQACAEAGVAMVIGTTGLDDEQKRHLRDASARIPVVHAANYSVGVTLTLSLLATAARALGDDYDVEVVEAHHRYKIDAPSGTALRMGEVVAEALGRDLRDCAVYGREGQTGQRDSKTIGFETIRGGDVVGDHTVMFLGLGERMEISHRASSRMTFARGAVRSATWVREQAPGLYDMEDVLGLRSG</sequence>
<evidence type="ECO:0000256" key="3">
    <source>
        <dbReference type="ARBA" id="ARBA00022490"/>
    </source>
</evidence>
<evidence type="ECO:0000259" key="15">
    <source>
        <dbReference type="Pfam" id="PF01113"/>
    </source>
</evidence>
<dbReference type="UniPathway" id="UPA00034">
    <property type="reaction ID" value="UER00018"/>
</dbReference>
<dbReference type="GO" id="GO:0009089">
    <property type="term" value="P:lysine biosynthetic process via diaminopimelate"/>
    <property type="evidence" value="ECO:0007669"/>
    <property type="project" value="UniProtKB-UniRule"/>
</dbReference>
<dbReference type="PANTHER" id="PTHR20836:SF0">
    <property type="entry name" value="4-HYDROXY-TETRAHYDRODIPICOLINATE REDUCTASE 1, CHLOROPLASTIC-RELATED"/>
    <property type="match status" value="1"/>
</dbReference>
<dbReference type="PIRSF" id="PIRSF000161">
    <property type="entry name" value="DHPR"/>
    <property type="match status" value="1"/>
</dbReference>
<dbReference type="Gene3D" id="3.30.360.10">
    <property type="entry name" value="Dihydrodipicolinate Reductase, domain 2"/>
    <property type="match status" value="1"/>
</dbReference>
<feature type="binding site" evidence="14">
    <location>
        <position position="36"/>
    </location>
    <ligand>
        <name>NADP(+)</name>
        <dbReference type="ChEBI" id="CHEBI:58349"/>
    </ligand>
</feature>
<dbReference type="CDD" id="cd02274">
    <property type="entry name" value="DHDPR_N"/>
    <property type="match status" value="1"/>
</dbReference>
<dbReference type="Gene3D" id="3.40.50.720">
    <property type="entry name" value="NAD(P)-binding Rossmann-like Domain"/>
    <property type="match status" value="1"/>
</dbReference>
<keyword evidence="5 14" id="KW-0521">NADP</keyword>
<comment type="subcellular location">
    <subcellularLocation>
        <location evidence="1 14">Cytoplasm</location>
    </subcellularLocation>
</comment>
<dbReference type="InterPro" id="IPR022663">
    <property type="entry name" value="DapB_C"/>
</dbReference>
<dbReference type="GO" id="GO:0019877">
    <property type="term" value="P:diaminopimelate biosynthetic process"/>
    <property type="evidence" value="ECO:0007669"/>
    <property type="project" value="UniProtKB-UniRule"/>
</dbReference>
<dbReference type="FunFam" id="3.30.360.10:FF:000004">
    <property type="entry name" value="4-hydroxy-tetrahydrodipicolinate reductase"/>
    <property type="match status" value="1"/>
</dbReference>
<dbReference type="GO" id="GO:0005829">
    <property type="term" value="C:cytosol"/>
    <property type="evidence" value="ECO:0007669"/>
    <property type="project" value="TreeGrafter"/>
</dbReference>
<feature type="binding site" evidence="14">
    <location>
        <position position="157"/>
    </location>
    <ligand>
        <name>(S)-2,3,4,5-tetrahydrodipicolinate</name>
        <dbReference type="ChEBI" id="CHEBI:16845"/>
    </ligand>
</feature>
<dbReference type="InterPro" id="IPR036291">
    <property type="entry name" value="NAD(P)-bd_dom_sf"/>
</dbReference>
<comment type="caution">
    <text evidence="14">Was originally thought to be a dihydrodipicolinate reductase (DHDPR), catalyzing the conversion of dihydrodipicolinate to tetrahydrodipicolinate. However, it was shown in E.coli that the substrate of the enzymatic reaction is not dihydrodipicolinate (DHDP) but in fact (2S,4S)-4-hydroxy-2,3,4,5-tetrahydrodipicolinic acid (HTPA), the product released by the DapA-catalyzed reaction.</text>
</comment>
<dbReference type="GO" id="GO:0050661">
    <property type="term" value="F:NADP binding"/>
    <property type="evidence" value="ECO:0007669"/>
    <property type="project" value="UniProtKB-UniRule"/>
</dbReference>
<evidence type="ECO:0000256" key="2">
    <source>
        <dbReference type="ARBA" id="ARBA00006642"/>
    </source>
</evidence>
<evidence type="ECO:0000256" key="13">
    <source>
        <dbReference type="ARBA" id="ARBA00049396"/>
    </source>
</evidence>
<feature type="binding site" evidence="14">
    <location>
        <begin position="166"/>
        <end position="167"/>
    </location>
    <ligand>
        <name>(S)-2,3,4,5-tetrahydrodipicolinate</name>
        <dbReference type="ChEBI" id="CHEBI:16845"/>
    </ligand>
</feature>
<reference evidence="17 18" key="1">
    <citation type="submission" date="2016-10" db="EMBL/GenBank/DDBJ databases">
        <authorList>
            <person name="de Groot N.N."/>
        </authorList>
    </citation>
    <scope>NUCLEOTIDE SEQUENCE [LARGE SCALE GENOMIC DNA]</scope>
    <source>
        <strain evidence="17 18">CGMCC 1.6291</strain>
    </source>
</reference>
<gene>
    <name evidence="14" type="primary">dapB</name>
    <name evidence="17" type="ORF">SAMN04488052_101651</name>
</gene>
<comment type="similarity">
    <text evidence="2 14">Belongs to the DapB family.</text>
</comment>
<feature type="active site" description="Proton donor/acceptor" evidence="14">
    <location>
        <position position="156"/>
    </location>
</feature>
<feature type="binding site" evidence="14">
    <location>
        <begin position="123"/>
        <end position="126"/>
    </location>
    <ligand>
        <name>NAD(+)</name>
        <dbReference type="ChEBI" id="CHEBI:57540"/>
    </ligand>
</feature>
<keyword evidence="9 14" id="KW-0457">Lysine biosynthesis</keyword>
<dbReference type="HAMAP" id="MF_00102">
    <property type="entry name" value="DapB"/>
    <property type="match status" value="1"/>
</dbReference>
<feature type="binding site" evidence="14">
    <location>
        <begin position="9"/>
        <end position="14"/>
    </location>
    <ligand>
        <name>NAD(+)</name>
        <dbReference type="ChEBI" id="CHEBI:57540"/>
    </ligand>
</feature>
<dbReference type="EMBL" id="FOEG01000001">
    <property type="protein sequence ID" value="SEO55082.1"/>
    <property type="molecule type" value="Genomic_DNA"/>
</dbReference>
<dbReference type="PANTHER" id="PTHR20836">
    <property type="entry name" value="DIHYDRODIPICOLINATE REDUCTASE"/>
    <property type="match status" value="1"/>
</dbReference>
<evidence type="ECO:0000256" key="5">
    <source>
        <dbReference type="ARBA" id="ARBA00022857"/>
    </source>
</evidence>
<evidence type="ECO:0000256" key="8">
    <source>
        <dbReference type="ARBA" id="ARBA00023027"/>
    </source>
</evidence>
<feature type="domain" description="Dihydrodipicolinate reductase N-terminal" evidence="15">
    <location>
        <begin position="3"/>
        <end position="126"/>
    </location>
</feature>
<comment type="function">
    <text evidence="14">Catalyzes the conversion of 4-hydroxy-tetrahydrodipicolinate (HTPA) to tetrahydrodipicolinate.</text>
</comment>
<evidence type="ECO:0000256" key="14">
    <source>
        <dbReference type="HAMAP-Rule" id="MF_00102"/>
    </source>
</evidence>
<evidence type="ECO:0000259" key="16">
    <source>
        <dbReference type="Pfam" id="PF05173"/>
    </source>
</evidence>
<feature type="binding site" evidence="14">
    <location>
        <position position="35"/>
    </location>
    <ligand>
        <name>NAD(+)</name>
        <dbReference type="ChEBI" id="CHEBI:57540"/>
    </ligand>
</feature>
<evidence type="ECO:0000256" key="10">
    <source>
        <dbReference type="ARBA" id="ARBA00037922"/>
    </source>
</evidence>
<evidence type="ECO:0000313" key="17">
    <source>
        <dbReference type="EMBL" id="SEO55082.1"/>
    </source>
</evidence>
<evidence type="ECO:0000313" key="18">
    <source>
        <dbReference type="Proteomes" id="UP000199657"/>
    </source>
</evidence>
<evidence type="ECO:0000256" key="6">
    <source>
        <dbReference type="ARBA" id="ARBA00022915"/>
    </source>
</evidence>
<dbReference type="SUPFAM" id="SSF51735">
    <property type="entry name" value="NAD(P)-binding Rossmann-fold domains"/>
    <property type="match status" value="1"/>
</dbReference>
<dbReference type="InterPro" id="IPR023940">
    <property type="entry name" value="DHDPR_bac"/>
</dbReference>
<dbReference type="InterPro" id="IPR000846">
    <property type="entry name" value="DapB_N"/>
</dbReference>
<evidence type="ECO:0000256" key="12">
    <source>
        <dbReference type="ARBA" id="ARBA00049080"/>
    </source>
</evidence>
<feature type="domain" description="Dihydrodipicolinate reductase C-terminal" evidence="16">
    <location>
        <begin position="129"/>
        <end position="265"/>
    </location>
</feature>
<protein>
    <recommendedName>
        <fullName evidence="11 14">4-hydroxy-tetrahydrodipicolinate reductase</fullName>
        <shortName evidence="14">HTPA reductase</shortName>
        <ecNumber evidence="11 14">1.17.1.8</ecNumber>
    </recommendedName>
</protein>
<keyword evidence="6 14" id="KW-0220">Diaminopimelate biosynthesis</keyword>
<comment type="pathway">
    <text evidence="10 14">Amino-acid biosynthesis; L-lysine biosynthesis via DAP pathway; (S)-tetrahydrodipicolinate from L-aspartate: step 4/4.</text>
</comment>
<comment type="subunit">
    <text evidence="14">Homotetramer.</text>
</comment>
<dbReference type="SUPFAM" id="SSF55347">
    <property type="entry name" value="Glyceraldehyde-3-phosphate dehydrogenase-like, C-terminal domain"/>
    <property type="match status" value="1"/>
</dbReference>